<protein>
    <submittedName>
        <fullName evidence="1">Uncharacterized protein</fullName>
    </submittedName>
</protein>
<reference evidence="1 2" key="1">
    <citation type="journal article" date="2010" name="Proc. Natl. Acad. Sci. U.S.A.">
        <title>Insights into evolution of multicellular fungi from the assembled chromosomes of the mushroom Coprinopsis cinerea (Coprinus cinereus).</title>
        <authorList>
            <person name="Stajich J.E."/>
            <person name="Wilke S.K."/>
            <person name="Ahren D."/>
            <person name="Au C.H."/>
            <person name="Birren B.W."/>
            <person name="Borodovsky M."/>
            <person name="Burns C."/>
            <person name="Canback B."/>
            <person name="Casselton L.A."/>
            <person name="Cheng C.K."/>
            <person name="Deng J."/>
            <person name="Dietrich F.S."/>
            <person name="Fargo D.C."/>
            <person name="Farman M.L."/>
            <person name="Gathman A.C."/>
            <person name="Goldberg J."/>
            <person name="Guigo R."/>
            <person name="Hoegger P.J."/>
            <person name="Hooker J.B."/>
            <person name="Huggins A."/>
            <person name="James T.Y."/>
            <person name="Kamada T."/>
            <person name="Kilaru S."/>
            <person name="Kodira C."/>
            <person name="Kues U."/>
            <person name="Kupfer D."/>
            <person name="Kwan H.S."/>
            <person name="Lomsadze A."/>
            <person name="Li W."/>
            <person name="Lilly W.W."/>
            <person name="Ma L.J."/>
            <person name="Mackey A.J."/>
            <person name="Manning G."/>
            <person name="Martin F."/>
            <person name="Muraguchi H."/>
            <person name="Natvig D.O."/>
            <person name="Palmerini H."/>
            <person name="Ramesh M.A."/>
            <person name="Rehmeyer C.J."/>
            <person name="Roe B.A."/>
            <person name="Shenoy N."/>
            <person name="Stanke M."/>
            <person name="Ter-Hovhannisyan V."/>
            <person name="Tunlid A."/>
            <person name="Velagapudi R."/>
            <person name="Vision T.J."/>
            <person name="Zeng Q."/>
            <person name="Zolan M.E."/>
            <person name="Pukkila P.J."/>
        </authorList>
    </citation>
    <scope>NUCLEOTIDE SEQUENCE [LARGE SCALE GENOMIC DNA]</scope>
    <source>
        <strain evidence="2">Okayama-7 / 130 / ATCC MYA-4618 / FGSC 9003</strain>
    </source>
</reference>
<dbReference type="KEGG" id="cci:CC1G_08197"/>
<dbReference type="OrthoDB" id="2793508at2759"/>
<dbReference type="EMBL" id="AACS02000005">
    <property type="protein sequence ID" value="EAU82446.2"/>
    <property type="molecule type" value="Genomic_DNA"/>
</dbReference>
<dbReference type="OMA" id="DANTWNE"/>
<dbReference type="InParanoid" id="A8P7C4"/>
<keyword evidence="2" id="KW-1185">Reference proteome</keyword>
<dbReference type="HOGENOM" id="CLU_869228_0_0_1"/>
<dbReference type="AlphaFoldDB" id="A8P7C4"/>
<dbReference type="Proteomes" id="UP000001861">
    <property type="component" value="Unassembled WGS sequence"/>
</dbReference>
<sequence length="349" mass="38129">MVFYPDNQGRARRLEQLVNSTVNMQTDIQYSGDQLKKQTKSMQSEIDKIFKQEGIDTLDDLYNKASSVLPESDIATFRALVDAAKKSTKLDVTTLTTGLLLPFTLGAGATPVASAGRFIVRTALIDSLGTFFKSAAQGEKAAQTAAEALSKLTEETSEAIKGKYFHLLIDRQCQAASAAAKAGTEGAAAAAEEAAQAAKSVSKLAAGLRVITAVGFCITAVMMIMEAVEGAQQKTKLIDGIHKCQPARLCVAYFKAEAENITQRTELIRQYLEALSSSKEDPDAKAAAELYRKKILEELQKADFEIDWRQLETKLRNSDVKDASFYGANDLHFEDVIRQARQMEHEQSA</sequence>
<gene>
    <name evidence="1" type="ORF">CC1G_08197</name>
</gene>
<name>A8P7C4_COPC7</name>
<comment type="caution">
    <text evidence="1">The sequence shown here is derived from an EMBL/GenBank/DDBJ whole genome shotgun (WGS) entry which is preliminary data.</text>
</comment>
<dbReference type="RefSeq" id="XP_001839330.2">
    <property type="nucleotide sequence ID" value="XM_001839278.2"/>
</dbReference>
<dbReference type="VEuPathDB" id="FungiDB:CC1G_08197"/>
<dbReference type="eggNOG" id="ENOG502SS4X">
    <property type="taxonomic scope" value="Eukaryota"/>
</dbReference>
<evidence type="ECO:0000313" key="2">
    <source>
        <dbReference type="Proteomes" id="UP000001861"/>
    </source>
</evidence>
<dbReference type="GeneID" id="6015942"/>
<organism evidence="1 2">
    <name type="scientific">Coprinopsis cinerea (strain Okayama-7 / 130 / ATCC MYA-4618 / FGSC 9003)</name>
    <name type="common">Inky cap fungus</name>
    <name type="synonym">Hormographiella aspergillata</name>
    <dbReference type="NCBI Taxonomy" id="240176"/>
    <lineage>
        <taxon>Eukaryota</taxon>
        <taxon>Fungi</taxon>
        <taxon>Dikarya</taxon>
        <taxon>Basidiomycota</taxon>
        <taxon>Agaricomycotina</taxon>
        <taxon>Agaricomycetes</taxon>
        <taxon>Agaricomycetidae</taxon>
        <taxon>Agaricales</taxon>
        <taxon>Agaricineae</taxon>
        <taxon>Psathyrellaceae</taxon>
        <taxon>Coprinopsis</taxon>
    </lineage>
</organism>
<evidence type="ECO:0000313" key="1">
    <source>
        <dbReference type="EMBL" id="EAU82446.2"/>
    </source>
</evidence>
<accession>A8P7C4</accession>
<proteinExistence type="predicted"/>